<dbReference type="InterPro" id="IPR058245">
    <property type="entry name" value="NreC/VraR/RcsB-like_REC"/>
</dbReference>
<accession>L0GZS4</accession>
<organism evidence="8 9">
    <name type="scientific">Thioflavicoccus mobilis 8321</name>
    <dbReference type="NCBI Taxonomy" id="765912"/>
    <lineage>
        <taxon>Bacteria</taxon>
        <taxon>Pseudomonadati</taxon>
        <taxon>Pseudomonadota</taxon>
        <taxon>Gammaproteobacteria</taxon>
        <taxon>Chromatiales</taxon>
        <taxon>Chromatiaceae</taxon>
        <taxon>Thioflavicoccus</taxon>
    </lineage>
</organism>
<keyword evidence="2" id="KW-0805">Transcription regulation</keyword>
<dbReference type="Gene3D" id="3.40.50.2300">
    <property type="match status" value="1"/>
</dbReference>
<dbReference type="GO" id="GO:0006355">
    <property type="term" value="P:regulation of DNA-templated transcription"/>
    <property type="evidence" value="ECO:0007669"/>
    <property type="project" value="InterPro"/>
</dbReference>
<evidence type="ECO:0000256" key="3">
    <source>
        <dbReference type="ARBA" id="ARBA00023125"/>
    </source>
</evidence>
<evidence type="ECO:0000313" key="8">
    <source>
        <dbReference type="EMBL" id="AGA91317.1"/>
    </source>
</evidence>
<dbReference type="STRING" id="765912.Thimo_2593"/>
<evidence type="ECO:0000256" key="5">
    <source>
        <dbReference type="PROSITE-ProRule" id="PRU00169"/>
    </source>
</evidence>
<dbReference type="AlphaFoldDB" id="L0GZS4"/>
<evidence type="ECO:0000256" key="1">
    <source>
        <dbReference type="ARBA" id="ARBA00022553"/>
    </source>
</evidence>
<keyword evidence="4" id="KW-0804">Transcription</keyword>
<dbReference type="InterPro" id="IPR001789">
    <property type="entry name" value="Sig_transdc_resp-reg_receiver"/>
</dbReference>
<evidence type="ECO:0000313" key="9">
    <source>
        <dbReference type="Proteomes" id="UP000010816"/>
    </source>
</evidence>
<dbReference type="RefSeq" id="WP_015281450.1">
    <property type="nucleotide sequence ID" value="NC_019940.1"/>
</dbReference>
<dbReference type="HOGENOM" id="CLU_000445_90_1_6"/>
<dbReference type="GO" id="GO:0003677">
    <property type="term" value="F:DNA binding"/>
    <property type="evidence" value="ECO:0007669"/>
    <property type="project" value="UniProtKB-KW"/>
</dbReference>
<feature type="domain" description="HTH luxR-type" evidence="6">
    <location>
        <begin position="146"/>
        <end position="211"/>
    </location>
</feature>
<protein>
    <submittedName>
        <fullName evidence="8">Response regulator containing a CheY-like receiver domain and an HTH DNA-binding domain</fullName>
    </submittedName>
</protein>
<evidence type="ECO:0000256" key="2">
    <source>
        <dbReference type="ARBA" id="ARBA00023015"/>
    </source>
</evidence>
<dbReference type="Pfam" id="PF00196">
    <property type="entry name" value="GerE"/>
    <property type="match status" value="1"/>
</dbReference>
<gene>
    <name evidence="8" type="ORF">Thimo_2593</name>
</gene>
<dbReference type="PANTHER" id="PTHR43214">
    <property type="entry name" value="TWO-COMPONENT RESPONSE REGULATOR"/>
    <property type="match status" value="1"/>
</dbReference>
<keyword evidence="9" id="KW-1185">Reference proteome</keyword>
<dbReference type="PROSITE" id="PS50043">
    <property type="entry name" value="HTH_LUXR_2"/>
    <property type="match status" value="1"/>
</dbReference>
<dbReference type="SUPFAM" id="SSF52172">
    <property type="entry name" value="CheY-like"/>
    <property type="match status" value="1"/>
</dbReference>
<dbReference type="SMART" id="SM00421">
    <property type="entry name" value="HTH_LUXR"/>
    <property type="match status" value="1"/>
</dbReference>
<dbReference type="PRINTS" id="PR00038">
    <property type="entry name" value="HTHLUXR"/>
</dbReference>
<evidence type="ECO:0000256" key="4">
    <source>
        <dbReference type="ARBA" id="ARBA00023163"/>
    </source>
</evidence>
<name>L0GZS4_9GAMM</name>
<dbReference type="InterPro" id="IPR039420">
    <property type="entry name" value="WalR-like"/>
</dbReference>
<feature type="modified residue" description="4-aspartylphosphate" evidence="5">
    <location>
        <position position="56"/>
    </location>
</feature>
<dbReference type="PROSITE" id="PS50110">
    <property type="entry name" value="RESPONSE_REGULATORY"/>
    <property type="match status" value="1"/>
</dbReference>
<dbReference type="EMBL" id="CP003051">
    <property type="protein sequence ID" value="AGA91317.1"/>
    <property type="molecule type" value="Genomic_DNA"/>
</dbReference>
<dbReference type="InterPro" id="IPR000792">
    <property type="entry name" value="Tscrpt_reg_LuxR_C"/>
</dbReference>
<dbReference type="Proteomes" id="UP000010816">
    <property type="component" value="Chromosome"/>
</dbReference>
<dbReference type="CDD" id="cd06170">
    <property type="entry name" value="LuxR_C_like"/>
    <property type="match status" value="1"/>
</dbReference>
<dbReference type="SMART" id="SM00448">
    <property type="entry name" value="REC"/>
    <property type="match status" value="1"/>
</dbReference>
<dbReference type="InterPro" id="IPR016032">
    <property type="entry name" value="Sig_transdc_resp-reg_C-effctor"/>
</dbReference>
<proteinExistence type="predicted"/>
<dbReference type="GO" id="GO:0000160">
    <property type="term" value="P:phosphorelay signal transduction system"/>
    <property type="evidence" value="ECO:0007669"/>
    <property type="project" value="InterPro"/>
</dbReference>
<sequence>MDKRKVMIVDDHPLVREGIKGLIEREPDLVVSAEATGASDAFVELQRDKPDLVIVDLALADGDGLELIERFRRYDPELKMIVVTMRDERLFGERVMWAGALGYVSKQAAPDILIDALRKTLRGEPFLSAEMVEQIFGRARGEGAANHSMFERLTNRELQVLRLIGQGLSTVGIADELHLSPKTIETHRAKIKRKLGVNSAADLVRQAVQWELSQL</sequence>
<feature type="domain" description="Response regulatory" evidence="7">
    <location>
        <begin position="5"/>
        <end position="121"/>
    </location>
</feature>
<dbReference type="PANTHER" id="PTHR43214:SF41">
    <property type="entry name" value="NITRATE_NITRITE RESPONSE REGULATOR PROTEIN NARP"/>
    <property type="match status" value="1"/>
</dbReference>
<dbReference type="Pfam" id="PF00072">
    <property type="entry name" value="Response_reg"/>
    <property type="match status" value="1"/>
</dbReference>
<reference evidence="8 9" key="1">
    <citation type="submission" date="2011-09" db="EMBL/GenBank/DDBJ databases">
        <title>Complete sequence of chromosome of Thioflavicoccus mobilis 8321.</title>
        <authorList>
            <consortium name="US DOE Joint Genome Institute"/>
            <person name="Lucas S."/>
            <person name="Han J."/>
            <person name="Lapidus A."/>
            <person name="Cheng J.-F."/>
            <person name="Goodwin L."/>
            <person name="Pitluck S."/>
            <person name="Peters L."/>
            <person name="Ovchinnikova G."/>
            <person name="Lu M."/>
            <person name="Detter J.C."/>
            <person name="Han C."/>
            <person name="Tapia R."/>
            <person name="Land M."/>
            <person name="Hauser L."/>
            <person name="Kyrpides N."/>
            <person name="Ivanova N."/>
            <person name="Pagani I."/>
            <person name="Vogl K."/>
            <person name="Liu Z."/>
            <person name="Imhoff J."/>
            <person name="Thiel V."/>
            <person name="Frigaard N.-U."/>
            <person name="Bryant D."/>
            <person name="Woyke T."/>
        </authorList>
    </citation>
    <scope>NUCLEOTIDE SEQUENCE [LARGE SCALE GENOMIC DNA]</scope>
    <source>
        <strain evidence="8 9">8321</strain>
    </source>
</reference>
<keyword evidence="3 8" id="KW-0238">DNA-binding</keyword>
<evidence type="ECO:0000259" key="6">
    <source>
        <dbReference type="PROSITE" id="PS50043"/>
    </source>
</evidence>
<dbReference type="KEGG" id="tmb:Thimo_2593"/>
<dbReference type="InterPro" id="IPR011006">
    <property type="entry name" value="CheY-like_superfamily"/>
</dbReference>
<dbReference type="eggNOG" id="COG2197">
    <property type="taxonomic scope" value="Bacteria"/>
</dbReference>
<dbReference type="CDD" id="cd17535">
    <property type="entry name" value="REC_NarL-like"/>
    <property type="match status" value="1"/>
</dbReference>
<evidence type="ECO:0000259" key="7">
    <source>
        <dbReference type="PROSITE" id="PS50110"/>
    </source>
</evidence>
<keyword evidence="1 5" id="KW-0597">Phosphoprotein</keyword>
<dbReference type="SUPFAM" id="SSF46894">
    <property type="entry name" value="C-terminal effector domain of the bipartite response regulators"/>
    <property type="match status" value="1"/>
</dbReference>